<dbReference type="EMBL" id="JAQPOK010000059">
    <property type="protein sequence ID" value="MDJ1178603.1"/>
    <property type="molecule type" value="Genomic_DNA"/>
</dbReference>
<keyword evidence="2" id="KW-0812">Transmembrane</keyword>
<feature type="domain" description="ABC1 atypical kinase-like" evidence="3">
    <location>
        <begin position="101"/>
        <end position="346"/>
    </location>
</feature>
<accession>A0ABT7BHD5</accession>
<keyword evidence="5" id="KW-1185">Reference proteome</keyword>
<feature type="transmembrane region" description="Helical" evidence="2">
    <location>
        <begin position="531"/>
        <end position="551"/>
    </location>
</feature>
<keyword evidence="4" id="KW-0808">Transferase</keyword>
<name>A0ABT7BHD5_9CYAN</name>
<dbReference type="InterPro" id="IPR011009">
    <property type="entry name" value="Kinase-like_dom_sf"/>
</dbReference>
<sequence>MEQGYSSKSYRWNRPKYSRNRRFLDIWSFFWLFLGSLWLNGKSWSYRGGMTEEKIQKRRRQQAIWIRDTFLDLGPTFIKLGQLFSTRADLFPIEYVEELSKLQDRVPAFSYEKAESIIREDLGKSVQDLYRSFDPVPMAAASLGQVHRAQLHSGEEVVVKVQRPGLRQLFTIDLEILKGIARYFQNHPDWGKGRDWLGIYEECCRILWEEIDYLNEGRNADTFRRNFRQEDWVKVPRIYWRYTSPRVLTLEYAPGIKISQYDALEAAGLDRKHLAQLGAKAYLMQILYSGFFHADPHPGNIAVSPDGSLIFYDFGMMGQIQAVTREKLLDTFFGISQKDGNRVMNSLIALGALAPTGDMGPVRRSIQYMLDHFMDQPFESQSVSEISDDLYEIAYDQPFRFPATFTFVMRAFSTLEGVGKGLDPEFNFMEVAKPFATELMNSGNGSAGNDLLGELGRQATQMSNTALGLPRRLEDALDKLEQGDIRLRVRATESDRILRRISSMSLVNTYGILISGLTIAAAILISADQLGLAVILAVLAIALAILLFRLLRRINRFDRMP</sequence>
<evidence type="ECO:0000259" key="3">
    <source>
        <dbReference type="Pfam" id="PF03109"/>
    </source>
</evidence>
<evidence type="ECO:0000256" key="2">
    <source>
        <dbReference type="SAM" id="Phobius"/>
    </source>
</evidence>
<protein>
    <submittedName>
        <fullName evidence="4">AarF/ABC1/UbiB kinase family protein</fullName>
    </submittedName>
</protein>
<dbReference type="InterPro" id="IPR004147">
    <property type="entry name" value="ABC1_dom"/>
</dbReference>
<dbReference type="PANTHER" id="PTHR10566:SF113">
    <property type="entry name" value="PROTEIN ACTIVITY OF BC1 COMPLEX KINASE 7, CHLOROPLASTIC"/>
    <property type="match status" value="1"/>
</dbReference>
<organism evidence="4 5">
    <name type="scientific">Roseofilum halophilum BLCC-M91</name>
    <dbReference type="NCBI Taxonomy" id="3022259"/>
    <lineage>
        <taxon>Bacteria</taxon>
        <taxon>Bacillati</taxon>
        <taxon>Cyanobacteriota</taxon>
        <taxon>Cyanophyceae</taxon>
        <taxon>Desertifilales</taxon>
        <taxon>Desertifilaceae</taxon>
        <taxon>Roseofilum</taxon>
        <taxon>Roseofilum halophilum</taxon>
    </lineage>
</organism>
<evidence type="ECO:0000256" key="1">
    <source>
        <dbReference type="ARBA" id="ARBA00009670"/>
    </source>
</evidence>
<dbReference type="GO" id="GO:0016301">
    <property type="term" value="F:kinase activity"/>
    <property type="evidence" value="ECO:0007669"/>
    <property type="project" value="UniProtKB-KW"/>
</dbReference>
<dbReference type="SUPFAM" id="SSF56112">
    <property type="entry name" value="Protein kinase-like (PK-like)"/>
    <property type="match status" value="1"/>
</dbReference>
<proteinExistence type="inferred from homology"/>
<feature type="transmembrane region" description="Helical" evidence="2">
    <location>
        <begin position="506"/>
        <end position="525"/>
    </location>
</feature>
<dbReference type="PANTHER" id="PTHR10566">
    <property type="entry name" value="CHAPERONE-ACTIVITY OF BC1 COMPLEX CABC1 -RELATED"/>
    <property type="match status" value="1"/>
</dbReference>
<evidence type="ECO:0000313" key="4">
    <source>
        <dbReference type="EMBL" id="MDJ1178603.1"/>
    </source>
</evidence>
<dbReference type="RefSeq" id="WP_347179474.1">
    <property type="nucleotide sequence ID" value="NZ_JAQPOK010000059.1"/>
</dbReference>
<dbReference type="Pfam" id="PF03109">
    <property type="entry name" value="ABC1"/>
    <property type="match status" value="1"/>
</dbReference>
<dbReference type="InterPro" id="IPR050154">
    <property type="entry name" value="UbiB_kinase"/>
</dbReference>
<reference evidence="4 5" key="1">
    <citation type="submission" date="2023-01" db="EMBL/GenBank/DDBJ databases">
        <title>Novel diversity within Roseofilum (Cyanobacteria; Desertifilaceae) from marine benthic mats with descriptions of four novel species.</title>
        <authorList>
            <person name="Wang Y."/>
            <person name="Berthold D.E."/>
            <person name="Hu J."/>
            <person name="Lefler F.W."/>
            <person name="Laughinghouse H.D. IV."/>
        </authorList>
    </citation>
    <scope>NUCLEOTIDE SEQUENCE [LARGE SCALE GENOMIC DNA]</scope>
    <source>
        <strain evidence="4 5">BLCC-M91</strain>
    </source>
</reference>
<keyword evidence="4" id="KW-0418">Kinase</keyword>
<dbReference type="CDD" id="cd05121">
    <property type="entry name" value="ABC1_ADCK3-like"/>
    <property type="match status" value="1"/>
</dbReference>
<keyword evidence="2" id="KW-1133">Transmembrane helix</keyword>
<feature type="transmembrane region" description="Helical" evidence="2">
    <location>
        <begin position="23"/>
        <end position="40"/>
    </location>
</feature>
<keyword evidence="2" id="KW-0472">Membrane</keyword>
<evidence type="ECO:0000313" key="5">
    <source>
        <dbReference type="Proteomes" id="UP001231370"/>
    </source>
</evidence>
<gene>
    <name evidence="4" type="ORF">PJF56_06990</name>
</gene>
<comment type="caution">
    <text evidence="4">The sequence shown here is derived from an EMBL/GenBank/DDBJ whole genome shotgun (WGS) entry which is preliminary data.</text>
</comment>
<comment type="similarity">
    <text evidence="1">Belongs to the protein kinase superfamily. ADCK protein kinase family.</text>
</comment>
<dbReference type="Proteomes" id="UP001231370">
    <property type="component" value="Unassembled WGS sequence"/>
</dbReference>